<dbReference type="GO" id="GO:0005524">
    <property type="term" value="F:ATP binding"/>
    <property type="evidence" value="ECO:0007669"/>
    <property type="project" value="UniProtKB-UniRule"/>
</dbReference>
<evidence type="ECO:0000256" key="10">
    <source>
        <dbReference type="HAMAP-Rule" id="MF_00138"/>
    </source>
</evidence>
<dbReference type="FunFam" id="3.30.1490.20:FF:000006">
    <property type="entry name" value="phosphoribosylamine--glycine ligase, chloroplastic-like"/>
    <property type="match status" value="1"/>
</dbReference>
<dbReference type="InterPro" id="IPR016185">
    <property type="entry name" value="PreATP-grasp_dom_sf"/>
</dbReference>
<dbReference type="InterPro" id="IPR020562">
    <property type="entry name" value="PRibGlycinamide_synth_N"/>
</dbReference>
<comment type="similarity">
    <text evidence="7 10">Belongs to the GARS family.</text>
</comment>
<dbReference type="InterPro" id="IPR011054">
    <property type="entry name" value="Rudment_hybrid_motif"/>
</dbReference>
<dbReference type="AlphaFoldDB" id="A0A7C9BIQ8"/>
<dbReference type="InterPro" id="IPR013815">
    <property type="entry name" value="ATP_grasp_subdomain_1"/>
</dbReference>
<evidence type="ECO:0000256" key="4">
    <source>
        <dbReference type="ARBA" id="ARBA00022741"/>
    </source>
</evidence>
<dbReference type="Gene3D" id="3.40.50.20">
    <property type="match status" value="1"/>
</dbReference>
<evidence type="ECO:0000256" key="3">
    <source>
        <dbReference type="ARBA" id="ARBA00022598"/>
    </source>
</evidence>
<evidence type="ECO:0000313" key="13">
    <source>
        <dbReference type="EMBL" id="MPR33835.1"/>
    </source>
</evidence>
<dbReference type="PROSITE" id="PS50975">
    <property type="entry name" value="ATP_GRASP"/>
    <property type="match status" value="1"/>
</dbReference>
<dbReference type="HAMAP" id="MF_00138">
    <property type="entry name" value="GARS"/>
    <property type="match status" value="1"/>
</dbReference>
<dbReference type="SMART" id="SM01210">
    <property type="entry name" value="GARS_C"/>
    <property type="match status" value="1"/>
</dbReference>
<dbReference type="FunFam" id="3.90.600.10:FF:000001">
    <property type="entry name" value="Trifunctional purine biosynthetic protein adenosine-3"/>
    <property type="match status" value="1"/>
</dbReference>
<keyword evidence="14" id="KW-1185">Reference proteome</keyword>
<evidence type="ECO:0000256" key="2">
    <source>
        <dbReference type="ARBA" id="ARBA00013255"/>
    </source>
</evidence>
<comment type="caution">
    <text evidence="13">The sequence shown here is derived from an EMBL/GenBank/DDBJ whole genome shotgun (WGS) entry which is preliminary data.</text>
</comment>
<dbReference type="GO" id="GO:0004637">
    <property type="term" value="F:phosphoribosylamine-glycine ligase activity"/>
    <property type="evidence" value="ECO:0007669"/>
    <property type="project" value="UniProtKB-UniRule"/>
</dbReference>
<dbReference type="Gene3D" id="3.30.1490.20">
    <property type="entry name" value="ATP-grasp fold, A domain"/>
    <property type="match status" value="1"/>
</dbReference>
<proteinExistence type="inferred from homology"/>
<dbReference type="SUPFAM" id="SSF51246">
    <property type="entry name" value="Rudiment single hybrid motif"/>
    <property type="match status" value="1"/>
</dbReference>
<dbReference type="InterPro" id="IPR000115">
    <property type="entry name" value="PRibGlycinamide_synth"/>
</dbReference>
<dbReference type="GO" id="GO:0009113">
    <property type="term" value="P:purine nucleobase biosynthetic process"/>
    <property type="evidence" value="ECO:0007669"/>
    <property type="project" value="InterPro"/>
</dbReference>
<dbReference type="EC" id="6.3.4.13" evidence="2 10"/>
<comment type="catalytic activity">
    <reaction evidence="10">
        <text>5-phospho-beta-D-ribosylamine + glycine + ATP = N(1)-(5-phospho-beta-D-ribosyl)glycinamide + ADP + phosphate + H(+)</text>
        <dbReference type="Rhea" id="RHEA:17453"/>
        <dbReference type="ChEBI" id="CHEBI:15378"/>
        <dbReference type="ChEBI" id="CHEBI:30616"/>
        <dbReference type="ChEBI" id="CHEBI:43474"/>
        <dbReference type="ChEBI" id="CHEBI:57305"/>
        <dbReference type="ChEBI" id="CHEBI:58681"/>
        <dbReference type="ChEBI" id="CHEBI:143788"/>
        <dbReference type="ChEBI" id="CHEBI:456216"/>
        <dbReference type="EC" id="6.3.4.13"/>
    </reaction>
</comment>
<evidence type="ECO:0000256" key="8">
    <source>
        <dbReference type="ARBA" id="ARBA00042242"/>
    </source>
</evidence>
<dbReference type="Gene3D" id="3.90.600.10">
    <property type="entry name" value="Phosphoribosylglycinamide synthetase, C-terminal domain"/>
    <property type="match status" value="1"/>
</dbReference>
<keyword evidence="5 10" id="KW-0658">Purine biosynthesis</keyword>
<evidence type="ECO:0000256" key="7">
    <source>
        <dbReference type="ARBA" id="ARBA00038345"/>
    </source>
</evidence>
<dbReference type="NCBIfam" id="TIGR00877">
    <property type="entry name" value="purD"/>
    <property type="match status" value="1"/>
</dbReference>
<dbReference type="GO" id="GO:0006189">
    <property type="term" value="P:'de novo' IMP biosynthetic process"/>
    <property type="evidence" value="ECO:0007669"/>
    <property type="project" value="UniProtKB-UniRule"/>
</dbReference>
<organism evidence="13 14">
    <name type="scientific">Salmonirosea aquatica</name>
    <dbReference type="NCBI Taxonomy" id="2654236"/>
    <lineage>
        <taxon>Bacteria</taxon>
        <taxon>Pseudomonadati</taxon>
        <taxon>Bacteroidota</taxon>
        <taxon>Cytophagia</taxon>
        <taxon>Cytophagales</taxon>
        <taxon>Spirosomataceae</taxon>
        <taxon>Salmonirosea</taxon>
    </lineage>
</organism>
<dbReference type="InterPro" id="IPR011761">
    <property type="entry name" value="ATP-grasp"/>
</dbReference>
<keyword evidence="6 11" id="KW-0067">ATP-binding</keyword>
<feature type="domain" description="ATP-grasp" evidence="12">
    <location>
        <begin position="111"/>
        <end position="319"/>
    </location>
</feature>
<comment type="pathway">
    <text evidence="1 10">Purine metabolism; IMP biosynthesis via de novo pathway; N(1)-(5-phospho-D-ribosyl)glycinamide from 5-phospho-alpha-D-ribose 1-diphosphate: step 2/2.</text>
</comment>
<evidence type="ECO:0000256" key="9">
    <source>
        <dbReference type="ARBA" id="ARBA00042864"/>
    </source>
</evidence>
<name>A0A7C9BIQ8_9BACT</name>
<dbReference type="InterPro" id="IPR037123">
    <property type="entry name" value="PRibGlycinamide_synth_C_sf"/>
</dbReference>
<evidence type="ECO:0000256" key="5">
    <source>
        <dbReference type="ARBA" id="ARBA00022755"/>
    </source>
</evidence>
<dbReference type="SUPFAM" id="SSF52440">
    <property type="entry name" value="PreATP-grasp domain"/>
    <property type="match status" value="1"/>
</dbReference>
<dbReference type="PANTHER" id="PTHR43472">
    <property type="entry name" value="PHOSPHORIBOSYLAMINE--GLYCINE LIGASE"/>
    <property type="match status" value="1"/>
</dbReference>
<dbReference type="EMBL" id="WHLY01000002">
    <property type="protein sequence ID" value="MPR33835.1"/>
    <property type="molecule type" value="Genomic_DNA"/>
</dbReference>
<dbReference type="SMART" id="SM01209">
    <property type="entry name" value="GARS_A"/>
    <property type="match status" value="1"/>
</dbReference>
<dbReference type="PANTHER" id="PTHR43472:SF1">
    <property type="entry name" value="PHOSPHORIBOSYLAMINE--GLYCINE LIGASE, CHLOROPLASTIC"/>
    <property type="match status" value="1"/>
</dbReference>
<dbReference type="Pfam" id="PF02843">
    <property type="entry name" value="GARS_C"/>
    <property type="match status" value="1"/>
</dbReference>
<evidence type="ECO:0000256" key="11">
    <source>
        <dbReference type="PROSITE-ProRule" id="PRU00409"/>
    </source>
</evidence>
<dbReference type="Pfam" id="PF01071">
    <property type="entry name" value="GARS_A"/>
    <property type="match status" value="1"/>
</dbReference>
<keyword evidence="3 10" id="KW-0436">Ligase</keyword>
<dbReference type="GO" id="GO:0046872">
    <property type="term" value="F:metal ion binding"/>
    <property type="evidence" value="ECO:0007669"/>
    <property type="project" value="InterPro"/>
</dbReference>
<dbReference type="InterPro" id="IPR020561">
    <property type="entry name" value="PRibGlycinamid_synth_ATP-grasp"/>
</dbReference>
<protein>
    <recommendedName>
        <fullName evidence="2 10">Phosphoribosylamine--glycine ligase</fullName>
        <ecNumber evidence="2 10">6.3.4.13</ecNumber>
    </recommendedName>
    <alternativeName>
        <fullName evidence="10">GARS</fullName>
    </alternativeName>
    <alternativeName>
        <fullName evidence="8 10">Glycinamide ribonucleotide synthetase</fullName>
    </alternativeName>
    <alternativeName>
        <fullName evidence="9 10">Phosphoribosylglycinamide synthetase</fullName>
    </alternativeName>
</protein>
<dbReference type="Pfam" id="PF02844">
    <property type="entry name" value="GARS_N"/>
    <property type="match status" value="1"/>
</dbReference>
<dbReference type="SUPFAM" id="SSF56059">
    <property type="entry name" value="Glutathione synthetase ATP-binding domain-like"/>
    <property type="match status" value="1"/>
</dbReference>
<dbReference type="RefSeq" id="WP_152759548.1">
    <property type="nucleotide sequence ID" value="NZ_WHLY01000002.1"/>
</dbReference>
<evidence type="ECO:0000259" key="12">
    <source>
        <dbReference type="PROSITE" id="PS50975"/>
    </source>
</evidence>
<dbReference type="Gene3D" id="3.30.470.20">
    <property type="entry name" value="ATP-grasp fold, B domain"/>
    <property type="match status" value="1"/>
</dbReference>
<evidence type="ECO:0000256" key="1">
    <source>
        <dbReference type="ARBA" id="ARBA00005174"/>
    </source>
</evidence>
<dbReference type="UniPathway" id="UPA00074">
    <property type="reaction ID" value="UER00125"/>
</dbReference>
<dbReference type="InterPro" id="IPR020560">
    <property type="entry name" value="PRibGlycinamide_synth_C-dom"/>
</dbReference>
<sequence length="429" mass="46540">MNILILGSGGREHAFAWKMAQSPLCDELFVAPGNAGTASVATNLEISYNDFEAIAALITEKRIELVVVGPEEPLVKGIIDFLQNRPELKHVRLIGPDQAGAQLEGSKDFSKNFMQKYGIPTAGYRTFTAATVEEGMAYLQSHTMPVVLKADGLAAGKGVIISETVQEAQESLREILQDGKFGDAGSKVVVEQFLKGIELSVFVLTDGEHYKILPEAKDYKRIGENDTGLNTGGMGAVSPVIFADSNFLRKVEEKVVKPTLQGLRQEGIKYVGFIFIGLMNVKSEPYVIEYNVRMGDPETEVVLPRIQSDLVTLLTATAKGTLQDTPMSISPQVAVTTVVVSGGYPGDYEKGKVIADTDKTEDVVVFHAGTAFNGNTEVVTNGGRVLVLTGIANSLENAVHKSQRAAHTVQFEGKYYRHDIGLDLLRFKD</sequence>
<accession>A0A7C9BIQ8</accession>
<evidence type="ECO:0000256" key="6">
    <source>
        <dbReference type="ARBA" id="ARBA00022840"/>
    </source>
</evidence>
<evidence type="ECO:0000313" key="14">
    <source>
        <dbReference type="Proteomes" id="UP000479293"/>
    </source>
</evidence>
<gene>
    <name evidence="10 13" type="primary">purD</name>
    <name evidence="13" type="ORF">GBK04_10760</name>
</gene>
<dbReference type="Proteomes" id="UP000479293">
    <property type="component" value="Unassembled WGS sequence"/>
</dbReference>
<reference evidence="13 14" key="1">
    <citation type="submission" date="2019-10" db="EMBL/GenBank/DDBJ databases">
        <title>Draft Genome Sequence of Cytophagaceae sp. SJW1-29.</title>
        <authorList>
            <person name="Choi A."/>
        </authorList>
    </citation>
    <scope>NUCLEOTIDE SEQUENCE [LARGE SCALE GENOMIC DNA]</scope>
    <source>
        <strain evidence="13 14">SJW1-29</strain>
    </source>
</reference>
<keyword evidence="4 11" id="KW-0547">Nucleotide-binding</keyword>